<evidence type="ECO:0000313" key="2">
    <source>
        <dbReference type="Proteomes" id="UP000247409"/>
    </source>
</evidence>
<keyword evidence="2" id="KW-1185">Reference proteome</keyword>
<name>A0A2V3INT8_9FLOR</name>
<protein>
    <submittedName>
        <fullName evidence="1">Uncharacterized protein</fullName>
    </submittedName>
</protein>
<dbReference type="EMBL" id="NBIV01000112">
    <property type="protein sequence ID" value="PXF43748.1"/>
    <property type="molecule type" value="Genomic_DNA"/>
</dbReference>
<organism evidence="1 2">
    <name type="scientific">Gracilariopsis chorda</name>
    <dbReference type="NCBI Taxonomy" id="448386"/>
    <lineage>
        <taxon>Eukaryota</taxon>
        <taxon>Rhodophyta</taxon>
        <taxon>Florideophyceae</taxon>
        <taxon>Rhodymeniophycidae</taxon>
        <taxon>Gracilariales</taxon>
        <taxon>Gracilariaceae</taxon>
        <taxon>Gracilariopsis</taxon>
    </lineage>
</organism>
<reference evidence="1 2" key="1">
    <citation type="journal article" date="2018" name="Mol. Biol. Evol.">
        <title>Analysis of the draft genome of the red seaweed Gracilariopsis chorda provides insights into genome size evolution in Rhodophyta.</title>
        <authorList>
            <person name="Lee J."/>
            <person name="Yang E.C."/>
            <person name="Graf L."/>
            <person name="Yang J.H."/>
            <person name="Qiu H."/>
            <person name="Zel Zion U."/>
            <person name="Chan C.X."/>
            <person name="Stephens T.G."/>
            <person name="Weber A.P.M."/>
            <person name="Boo G.H."/>
            <person name="Boo S.M."/>
            <person name="Kim K.M."/>
            <person name="Shin Y."/>
            <person name="Jung M."/>
            <person name="Lee S.J."/>
            <person name="Yim H.S."/>
            <person name="Lee J.H."/>
            <person name="Bhattacharya D."/>
            <person name="Yoon H.S."/>
        </authorList>
    </citation>
    <scope>NUCLEOTIDE SEQUENCE [LARGE SCALE GENOMIC DNA]</scope>
    <source>
        <strain evidence="1 2">SKKU-2015</strain>
        <tissue evidence="1">Whole body</tissue>
    </source>
</reference>
<evidence type="ECO:0000313" key="1">
    <source>
        <dbReference type="EMBL" id="PXF43748.1"/>
    </source>
</evidence>
<comment type="caution">
    <text evidence="1">The sequence shown here is derived from an EMBL/GenBank/DDBJ whole genome shotgun (WGS) entry which is preliminary data.</text>
</comment>
<dbReference type="Proteomes" id="UP000247409">
    <property type="component" value="Unassembled WGS sequence"/>
</dbReference>
<gene>
    <name evidence="1" type="ORF">BWQ96_06480</name>
</gene>
<dbReference type="AlphaFoldDB" id="A0A2V3INT8"/>
<proteinExistence type="predicted"/>
<sequence>MGSWRSADSSGSREQFIERFTSVENNMRVQQCEEIVFEIVALYRSQLLGGREVVGNEYNTSAPELLSFGNDGSAVNFRALLLSSFKSHGGCSELNDYLVDQHLVFVEISRDSLADVLTVRRFRNLVRDQLQPGKPGRPRYIVIVGDQPS</sequence>
<accession>A0A2V3INT8</accession>